<organism evidence="2 3">
    <name type="scientific">Entomortierella parvispora</name>
    <dbReference type="NCBI Taxonomy" id="205924"/>
    <lineage>
        <taxon>Eukaryota</taxon>
        <taxon>Fungi</taxon>
        <taxon>Fungi incertae sedis</taxon>
        <taxon>Mucoromycota</taxon>
        <taxon>Mortierellomycotina</taxon>
        <taxon>Mortierellomycetes</taxon>
        <taxon>Mortierellales</taxon>
        <taxon>Mortierellaceae</taxon>
        <taxon>Entomortierella</taxon>
    </lineage>
</organism>
<evidence type="ECO:0000313" key="2">
    <source>
        <dbReference type="EMBL" id="GJJ78317.1"/>
    </source>
</evidence>
<gene>
    <name evidence="2" type="ORF">EMPS_10676</name>
</gene>
<dbReference type="EMBL" id="BQFW01000014">
    <property type="protein sequence ID" value="GJJ78317.1"/>
    <property type="molecule type" value="Genomic_DNA"/>
</dbReference>
<sequence length="136" mass="14734">MFPENLDSIAQGPPSGVMVGHNCVSVTVAAALPMSILRYLLISLQGLPASPSPYSDAPATALIAWGRISGAAKRWQVRAQEAPSPLFSTWQNLHILETQQVAQMTSRPTIRGSISVPRCSRKREASTSRPVKRIQD</sequence>
<feature type="region of interest" description="Disordered" evidence="1">
    <location>
        <begin position="117"/>
        <end position="136"/>
    </location>
</feature>
<comment type="caution">
    <text evidence="2">The sequence shown here is derived from an EMBL/GenBank/DDBJ whole genome shotgun (WGS) entry which is preliminary data.</text>
</comment>
<name>A0A9P3HLC3_9FUNG</name>
<protein>
    <submittedName>
        <fullName evidence="2">Uncharacterized protein</fullName>
    </submittedName>
</protein>
<keyword evidence="3" id="KW-1185">Reference proteome</keyword>
<reference evidence="2" key="1">
    <citation type="submission" date="2021-11" db="EMBL/GenBank/DDBJ databases">
        <authorList>
            <person name="Herlambang A."/>
            <person name="Guo Y."/>
            <person name="Takashima Y."/>
            <person name="Nishizawa T."/>
        </authorList>
    </citation>
    <scope>NUCLEOTIDE SEQUENCE</scope>
    <source>
        <strain evidence="2">E1425</strain>
    </source>
</reference>
<proteinExistence type="predicted"/>
<accession>A0A9P3HLC3</accession>
<dbReference type="AlphaFoldDB" id="A0A9P3HLC3"/>
<evidence type="ECO:0000256" key="1">
    <source>
        <dbReference type="SAM" id="MobiDB-lite"/>
    </source>
</evidence>
<dbReference type="Proteomes" id="UP000827284">
    <property type="component" value="Unassembled WGS sequence"/>
</dbReference>
<reference evidence="2" key="2">
    <citation type="journal article" date="2022" name="Microbiol. Resour. Announc.">
        <title>Whole-Genome Sequence of Entomortierella parvispora E1425, a Mucoromycotan Fungus Associated with Burkholderiaceae-Related Endosymbiotic Bacteria.</title>
        <authorList>
            <person name="Herlambang A."/>
            <person name="Guo Y."/>
            <person name="Takashima Y."/>
            <person name="Narisawa K."/>
            <person name="Ohta H."/>
            <person name="Nishizawa T."/>
        </authorList>
    </citation>
    <scope>NUCLEOTIDE SEQUENCE</scope>
    <source>
        <strain evidence="2">E1425</strain>
    </source>
</reference>
<evidence type="ECO:0000313" key="3">
    <source>
        <dbReference type="Proteomes" id="UP000827284"/>
    </source>
</evidence>